<accession>A0A7H0GVF7</accession>
<dbReference type="EMBL" id="CP060784">
    <property type="protein sequence ID" value="QNP52273.1"/>
    <property type="molecule type" value="Genomic_DNA"/>
</dbReference>
<dbReference type="SUPFAM" id="SSF49464">
    <property type="entry name" value="Carboxypeptidase regulatory domain-like"/>
    <property type="match status" value="1"/>
</dbReference>
<evidence type="ECO:0000313" key="3">
    <source>
        <dbReference type="Proteomes" id="UP000516093"/>
    </source>
</evidence>
<proteinExistence type="predicted"/>
<feature type="chain" id="PRO_5028933772" evidence="1">
    <location>
        <begin position="24"/>
        <end position="103"/>
    </location>
</feature>
<gene>
    <name evidence="2" type="ORF">H9L05_00115</name>
</gene>
<organism evidence="2 3">
    <name type="scientific">Hymenobacter qilianensis</name>
    <dbReference type="NCBI Taxonomy" id="1385715"/>
    <lineage>
        <taxon>Bacteria</taxon>
        <taxon>Pseudomonadati</taxon>
        <taxon>Bacteroidota</taxon>
        <taxon>Cytophagia</taxon>
        <taxon>Cytophagales</taxon>
        <taxon>Hymenobacteraceae</taxon>
        <taxon>Hymenobacter</taxon>
    </lineage>
</organism>
<dbReference type="GO" id="GO:0004180">
    <property type="term" value="F:carboxypeptidase activity"/>
    <property type="evidence" value="ECO:0007669"/>
    <property type="project" value="UniProtKB-KW"/>
</dbReference>
<protein>
    <submittedName>
        <fullName evidence="2">Carboxypeptidase-like regulatory domain-containing protein</fullName>
    </submittedName>
</protein>
<keyword evidence="2" id="KW-0645">Protease</keyword>
<feature type="signal peptide" evidence="1">
    <location>
        <begin position="1"/>
        <end position="23"/>
    </location>
</feature>
<keyword evidence="1" id="KW-0732">Signal</keyword>
<keyword evidence="3" id="KW-1185">Reference proteome</keyword>
<dbReference type="Proteomes" id="UP000516093">
    <property type="component" value="Chromosome"/>
</dbReference>
<dbReference type="KEGG" id="hqi:H9L05_00115"/>
<reference evidence="2 3" key="1">
    <citation type="submission" date="2020-08" db="EMBL/GenBank/DDBJ databases">
        <title>Genome sequence of Hymenobacter qilianensis JCM 19763T.</title>
        <authorList>
            <person name="Hyun D.-W."/>
            <person name="Bae J.-W."/>
        </authorList>
    </citation>
    <scope>NUCLEOTIDE SEQUENCE [LARGE SCALE GENOMIC DNA]</scope>
    <source>
        <strain evidence="2 3">JCM 19763</strain>
    </source>
</reference>
<dbReference type="RefSeq" id="WP_187732532.1">
    <property type="nucleotide sequence ID" value="NZ_CP060784.1"/>
</dbReference>
<name>A0A7H0GVF7_9BACT</name>
<sequence>MKSSTFLALPAAVLLAGTTTGFAQTTAAQPATQTVAGTITDAADRSPLPGVTVIIKGTTTGASTDPGGNFRCPSPLAGPRWLSPPSAMCGKRCALPAASCAWR</sequence>
<keyword evidence="2" id="KW-0378">Hydrolase</keyword>
<dbReference type="InterPro" id="IPR008969">
    <property type="entry name" value="CarboxyPept-like_regulatory"/>
</dbReference>
<dbReference type="Gene3D" id="2.60.40.1120">
    <property type="entry name" value="Carboxypeptidase-like, regulatory domain"/>
    <property type="match status" value="1"/>
</dbReference>
<evidence type="ECO:0000313" key="2">
    <source>
        <dbReference type="EMBL" id="QNP52273.1"/>
    </source>
</evidence>
<dbReference type="Pfam" id="PF13715">
    <property type="entry name" value="CarbopepD_reg_2"/>
    <property type="match status" value="1"/>
</dbReference>
<evidence type="ECO:0000256" key="1">
    <source>
        <dbReference type="SAM" id="SignalP"/>
    </source>
</evidence>
<dbReference type="AlphaFoldDB" id="A0A7H0GVF7"/>
<keyword evidence="2" id="KW-0121">Carboxypeptidase</keyword>